<sequence>MTLPVFYTDAPLANASPGQSLPITGQAHHHAVIVRRMKAGEALELTDGAGLRVRGVLESASKEAATLIIHEVEREHPQTPRLGLIQALAKGDRDLAAVETAVEVGVDVVVPWQAQRSIVQWKGSKAAKAHDKWANLIQAAALQSRRVNFPQLEQLSSTSFAVQKAREGALVIVLHESGTRPFVQTLRSELSQREAHEIYVVVGPEGGITDAEQQQMQEAGAVTAVLGPTVLRASSAGPIALALAQQELGRWDPSENS</sequence>
<dbReference type="Gene3D" id="3.40.1280.10">
    <property type="match status" value="1"/>
</dbReference>
<comment type="subcellular location">
    <subcellularLocation>
        <location evidence="1 12">Cytoplasm</location>
    </subcellularLocation>
</comment>
<dbReference type="GO" id="GO:0070475">
    <property type="term" value="P:rRNA base methylation"/>
    <property type="evidence" value="ECO:0007669"/>
    <property type="project" value="TreeGrafter"/>
</dbReference>
<dbReference type="SUPFAM" id="SSF88697">
    <property type="entry name" value="PUA domain-like"/>
    <property type="match status" value="1"/>
</dbReference>
<evidence type="ECO:0000313" key="15">
    <source>
        <dbReference type="EMBL" id="KXZ58052.1"/>
    </source>
</evidence>
<dbReference type="Pfam" id="PF20260">
    <property type="entry name" value="PUA_4"/>
    <property type="match status" value="1"/>
</dbReference>
<comment type="function">
    <text evidence="10 12">Specifically methylates the N3 position of the uracil ring of uridine 1498 (m3U1498) in 16S rRNA. Acts on the fully assembled 30S ribosomal subunit.</text>
</comment>
<dbReference type="Pfam" id="PF04452">
    <property type="entry name" value="Methyltrans_RNA"/>
    <property type="match status" value="1"/>
</dbReference>
<dbReference type="InterPro" id="IPR029026">
    <property type="entry name" value="tRNA_m1G_MTases_N"/>
</dbReference>
<keyword evidence="7 12" id="KW-0489">Methyltransferase</keyword>
<evidence type="ECO:0000256" key="11">
    <source>
        <dbReference type="ARBA" id="ARBA00047944"/>
    </source>
</evidence>
<evidence type="ECO:0000256" key="12">
    <source>
        <dbReference type="PIRNR" id="PIRNR015601"/>
    </source>
</evidence>
<dbReference type="Proteomes" id="UP000243589">
    <property type="component" value="Unassembled WGS sequence"/>
</dbReference>
<evidence type="ECO:0000256" key="5">
    <source>
        <dbReference type="ARBA" id="ARBA00022490"/>
    </source>
</evidence>
<evidence type="ECO:0000259" key="14">
    <source>
        <dbReference type="Pfam" id="PF20260"/>
    </source>
</evidence>
<dbReference type="InterPro" id="IPR015947">
    <property type="entry name" value="PUA-like_sf"/>
</dbReference>
<comment type="catalytic activity">
    <reaction evidence="11 12">
        <text>uridine(1498) in 16S rRNA + S-adenosyl-L-methionine = N(3)-methyluridine(1498) in 16S rRNA + S-adenosyl-L-homocysteine + H(+)</text>
        <dbReference type="Rhea" id="RHEA:42920"/>
        <dbReference type="Rhea" id="RHEA-COMP:10283"/>
        <dbReference type="Rhea" id="RHEA-COMP:10284"/>
        <dbReference type="ChEBI" id="CHEBI:15378"/>
        <dbReference type="ChEBI" id="CHEBI:57856"/>
        <dbReference type="ChEBI" id="CHEBI:59789"/>
        <dbReference type="ChEBI" id="CHEBI:65315"/>
        <dbReference type="ChEBI" id="CHEBI:74502"/>
        <dbReference type="EC" id="2.1.1.193"/>
    </reaction>
</comment>
<dbReference type="RefSeq" id="WP_062021058.1">
    <property type="nucleotide sequence ID" value="NZ_LQQC01000010.1"/>
</dbReference>
<dbReference type="GO" id="GO:0070042">
    <property type="term" value="F:rRNA (uridine-N3-)-methyltransferase activity"/>
    <property type="evidence" value="ECO:0007669"/>
    <property type="project" value="TreeGrafter"/>
</dbReference>
<evidence type="ECO:0000256" key="9">
    <source>
        <dbReference type="ARBA" id="ARBA00022691"/>
    </source>
</evidence>
<dbReference type="InterPro" id="IPR006700">
    <property type="entry name" value="RsmE"/>
</dbReference>
<evidence type="ECO:0000256" key="1">
    <source>
        <dbReference type="ARBA" id="ARBA00004496"/>
    </source>
</evidence>
<dbReference type="InterPro" id="IPR029028">
    <property type="entry name" value="Alpha/beta_knot_MTases"/>
</dbReference>
<gene>
    <name evidence="15" type="primary">rsmE</name>
    <name evidence="15" type="ORF">Bravens_01084</name>
</gene>
<dbReference type="AlphaFoldDB" id="A0A150H7H4"/>
<keyword evidence="16" id="KW-1185">Reference proteome</keyword>
<keyword evidence="5 12" id="KW-0963">Cytoplasm</keyword>
<keyword evidence="9 12" id="KW-0949">S-adenosyl-L-methionine</keyword>
<comment type="similarity">
    <text evidence="2 12">Belongs to the RNA methyltransferase RsmE family.</text>
</comment>
<dbReference type="InterPro" id="IPR046887">
    <property type="entry name" value="RsmE_PUA-like"/>
</dbReference>
<evidence type="ECO:0000313" key="16">
    <source>
        <dbReference type="Proteomes" id="UP000243589"/>
    </source>
</evidence>
<dbReference type="CDD" id="cd18084">
    <property type="entry name" value="RsmE-like"/>
    <property type="match status" value="1"/>
</dbReference>
<dbReference type="InterPro" id="IPR046886">
    <property type="entry name" value="RsmE_MTase_dom"/>
</dbReference>
<dbReference type="PANTHER" id="PTHR30027:SF3">
    <property type="entry name" value="16S RRNA (URACIL(1498)-N(3))-METHYLTRANSFERASE"/>
    <property type="match status" value="1"/>
</dbReference>
<dbReference type="EMBL" id="LQQC01000010">
    <property type="protein sequence ID" value="KXZ58052.1"/>
    <property type="molecule type" value="Genomic_DNA"/>
</dbReference>
<protein>
    <recommendedName>
        <fullName evidence="4 12">Ribosomal RNA small subunit methyltransferase E</fullName>
        <ecNumber evidence="3 12">2.1.1.193</ecNumber>
    </recommendedName>
</protein>
<dbReference type="NCBIfam" id="TIGR00046">
    <property type="entry name" value="RsmE family RNA methyltransferase"/>
    <property type="match status" value="1"/>
</dbReference>
<dbReference type="EC" id="2.1.1.193" evidence="3 12"/>
<evidence type="ECO:0000256" key="2">
    <source>
        <dbReference type="ARBA" id="ARBA00005528"/>
    </source>
</evidence>
<evidence type="ECO:0000256" key="7">
    <source>
        <dbReference type="ARBA" id="ARBA00022603"/>
    </source>
</evidence>
<evidence type="ECO:0000259" key="13">
    <source>
        <dbReference type="Pfam" id="PF04452"/>
    </source>
</evidence>
<dbReference type="NCBIfam" id="NF008693">
    <property type="entry name" value="PRK11713.2-3"/>
    <property type="match status" value="1"/>
</dbReference>
<feature type="domain" description="Ribosomal RNA small subunit methyltransferase E PUA-like" evidence="14">
    <location>
        <begin position="23"/>
        <end position="69"/>
    </location>
</feature>
<feature type="domain" description="Ribosomal RNA small subunit methyltransferase E methyltransferase" evidence="13">
    <location>
        <begin position="80"/>
        <end position="245"/>
    </location>
</feature>
<reference evidence="15 16" key="1">
    <citation type="submission" date="2016-01" db="EMBL/GenBank/DDBJ databases">
        <title>Use of Whole Genome Sequencing to ascertain that Brevibacterium massiliense (Roux, Raoult 2009) is a later heterotypic synonym of Brevibacterium ravenspurgense (Mages 2008).</title>
        <authorList>
            <person name="Bernier A.-M."/>
            <person name="Burdz T."/>
            <person name="Huynh C."/>
            <person name="Pachecho A.L."/>
            <person name="Wiebe D."/>
            <person name="Bonner C."/>
            <person name="Bernard K."/>
        </authorList>
    </citation>
    <scope>NUCLEOTIDE SEQUENCE [LARGE SCALE GENOMIC DNA]</scope>
    <source>
        <strain evidence="15 16">CCUG56047</strain>
    </source>
</reference>
<dbReference type="PANTHER" id="PTHR30027">
    <property type="entry name" value="RIBOSOMAL RNA SMALL SUBUNIT METHYLTRANSFERASE E"/>
    <property type="match status" value="1"/>
</dbReference>
<organism evidence="15 16">
    <name type="scientific">Brevibacterium ravenspurgense</name>
    <dbReference type="NCBI Taxonomy" id="479117"/>
    <lineage>
        <taxon>Bacteria</taxon>
        <taxon>Bacillati</taxon>
        <taxon>Actinomycetota</taxon>
        <taxon>Actinomycetes</taxon>
        <taxon>Micrococcales</taxon>
        <taxon>Brevibacteriaceae</taxon>
        <taxon>Brevibacterium</taxon>
    </lineage>
</organism>
<dbReference type="SUPFAM" id="SSF75217">
    <property type="entry name" value="alpha/beta knot"/>
    <property type="match status" value="1"/>
</dbReference>
<evidence type="ECO:0000256" key="8">
    <source>
        <dbReference type="ARBA" id="ARBA00022679"/>
    </source>
</evidence>
<keyword evidence="8 12" id="KW-0808">Transferase</keyword>
<accession>A0A150H7H4</accession>
<evidence type="ECO:0000256" key="6">
    <source>
        <dbReference type="ARBA" id="ARBA00022552"/>
    </source>
</evidence>
<dbReference type="PIRSF" id="PIRSF015601">
    <property type="entry name" value="MTase_slr0722"/>
    <property type="match status" value="1"/>
</dbReference>
<name>A0A150H7H4_9MICO</name>
<evidence type="ECO:0000256" key="10">
    <source>
        <dbReference type="ARBA" id="ARBA00025699"/>
    </source>
</evidence>
<dbReference type="PATRIC" id="fig|479117.4.peg.1084"/>
<evidence type="ECO:0000256" key="3">
    <source>
        <dbReference type="ARBA" id="ARBA00012328"/>
    </source>
</evidence>
<keyword evidence="6 12" id="KW-0698">rRNA processing</keyword>
<comment type="caution">
    <text evidence="15">The sequence shown here is derived from an EMBL/GenBank/DDBJ whole genome shotgun (WGS) entry which is preliminary data.</text>
</comment>
<evidence type="ECO:0000256" key="4">
    <source>
        <dbReference type="ARBA" id="ARBA00013673"/>
    </source>
</evidence>
<dbReference type="GO" id="GO:0005737">
    <property type="term" value="C:cytoplasm"/>
    <property type="evidence" value="ECO:0007669"/>
    <property type="project" value="UniProtKB-SubCell"/>
</dbReference>
<proteinExistence type="inferred from homology"/>